<dbReference type="AlphaFoldDB" id="A0AAV7RPW9"/>
<feature type="chain" id="PRO_5043989583" description="Reverse transcriptase zinc-binding domain-containing protein" evidence="1">
    <location>
        <begin position="26"/>
        <end position="374"/>
    </location>
</feature>
<evidence type="ECO:0000313" key="3">
    <source>
        <dbReference type="Proteomes" id="UP001066276"/>
    </source>
</evidence>
<keyword evidence="1" id="KW-0732">Signal</keyword>
<evidence type="ECO:0008006" key="4">
    <source>
        <dbReference type="Google" id="ProtNLM"/>
    </source>
</evidence>
<name>A0AAV7RPW9_PLEWA</name>
<evidence type="ECO:0000256" key="1">
    <source>
        <dbReference type="SAM" id="SignalP"/>
    </source>
</evidence>
<sequence>MSNIYFYYLATHLLVINDLLGGGWTDPAYRLELQTICYSGVFDALYGGRIPRDTPEVMKVVLLGWRAAQRVTGWWDRLTRQTPLWQWRHLREVSALEVFWKWDNIGISTLGDVWGESHMRSFEEIQESYSLNKTQFPKYLQLRHTLLVHIRPGDSVPNCSPMEARTMMGGQGRRGISQLYRSLLFNTTPSHENLRRKWEGWVGPIEEADWRDVLMAPRTMSMTSRFRVLQTLYLHTAYLTPERLFKTGLRQTADCPRCSSPDADFFHMVWACPVIMTYWKAIVGEVSKVLHSEVEMVPFPLLLGAMGEMGLRRADRIFLGEVCLVAKRDIMIEWKAEAAPTLTMWRRGVDLCALCEKSVYEARGCPNKYNKIWG</sequence>
<dbReference type="Proteomes" id="UP001066276">
    <property type="component" value="Chromosome 5"/>
</dbReference>
<dbReference type="EMBL" id="JANPWB010000009">
    <property type="protein sequence ID" value="KAJ1153199.1"/>
    <property type="molecule type" value="Genomic_DNA"/>
</dbReference>
<protein>
    <recommendedName>
        <fullName evidence="4">Reverse transcriptase zinc-binding domain-containing protein</fullName>
    </recommendedName>
</protein>
<evidence type="ECO:0000313" key="2">
    <source>
        <dbReference type="EMBL" id="KAJ1153199.1"/>
    </source>
</evidence>
<keyword evidence="3" id="KW-1185">Reference proteome</keyword>
<comment type="caution">
    <text evidence="2">The sequence shown here is derived from an EMBL/GenBank/DDBJ whole genome shotgun (WGS) entry which is preliminary data.</text>
</comment>
<feature type="signal peptide" evidence="1">
    <location>
        <begin position="1"/>
        <end position="25"/>
    </location>
</feature>
<proteinExistence type="predicted"/>
<gene>
    <name evidence="2" type="ORF">NDU88_005960</name>
</gene>
<accession>A0AAV7RPW9</accession>
<organism evidence="2 3">
    <name type="scientific">Pleurodeles waltl</name>
    <name type="common">Iberian ribbed newt</name>
    <dbReference type="NCBI Taxonomy" id="8319"/>
    <lineage>
        <taxon>Eukaryota</taxon>
        <taxon>Metazoa</taxon>
        <taxon>Chordata</taxon>
        <taxon>Craniata</taxon>
        <taxon>Vertebrata</taxon>
        <taxon>Euteleostomi</taxon>
        <taxon>Amphibia</taxon>
        <taxon>Batrachia</taxon>
        <taxon>Caudata</taxon>
        <taxon>Salamandroidea</taxon>
        <taxon>Salamandridae</taxon>
        <taxon>Pleurodelinae</taxon>
        <taxon>Pleurodeles</taxon>
    </lineage>
</organism>
<reference evidence="2" key="1">
    <citation type="journal article" date="2022" name="bioRxiv">
        <title>Sequencing and chromosome-scale assembly of the giantPleurodeles waltlgenome.</title>
        <authorList>
            <person name="Brown T."/>
            <person name="Elewa A."/>
            <person name="Iarovenko S."/>
            <person name="Subramanian E."/>
            <person name="Araus A.J."/>
            <person name="Petzold A."/>
            <person name="Susuki M."/>
            <person name="Suzuki K.-i.T."/>
            <person name="Hayashi T."/>
            <person name="Toyoda A."/>
            <person name="Oliveira C."/>
            <person name="Osipova E."/>
            <person name="Leigh N.D."/>
            <person name="Simon A."/>
            <person name="Yun M.H."/>
        </authorList>
    </citation>
    <scope>NUCLEOTIDE SEQUENCE</scope>
    <source>
        <strain evidence="2">20211129_DDA</strain>
        <tissue evidence="2">Liver</tissue>
    </source>
</reference>